<evidence type="ECO:0000313" key="2">
    <source>
        <dbReference type="Proteomes" id="UP000308760"/>
    </source>
</evidence>
<reference evidence="1 2" key="2">
    <citation type="submission" date="2019-05" db="EMBL/GenBank/DDBJ databases">
        <title>Glycomyces buryatensis sp. nov.</title>
        <authorList>
            <person name="Nikitina E."/>
        </authorList>
    </citation>
    <scope>NUCLEOTIDE SEQUENCE [LARGE SCALE GENOMIC DNA]</scope>
    <source>
        <strain evidence="1 2">18</strain>
    </source>
</reference>
<dbReference type="Proteomes" id="UP000308760">
    <property type="component" value="Unassembled WGS sequence"/>
</dbReference>
<sequence>MDTTKALKKGRNLIPDEVFAKLVTRIEAEHHFDADMAARCVDQAAAYLAACASSTAPLSPSMAADIGWHMFILHTRDYADFCEQVAGRFIHHVPHDEPAEQSTEDVQAILDRSSAAIRKAGYQVDTELWRADGGAGKCNGCHSGCHDDPAPVPPFHEG</sequence>
<organism evidence="1 2">
    <name type="scientific">Glycomyces buryatensis</name>
    <dbReference type="NCBI Taxonomy" id="2570927"/>
    <lineage>
        <taxon>Bacteria</taxon>
        <taxon>Bacillati</taxon>
        <taxon>Actinomycetota</taxon>
        <taxon>Actinomycetes</taxon>
        <taxon>Glycomycetales</taxon>
        <taxon>Glycomycetaceae</taxon>
        <taxon>Glycomyces</taxon>
    </lineage>
</organism>
<accession>A0A4S8PU73</accession>
<dbReference type="OrthoDB" id="5328543at2"/>
<reference evidence="2" key="1">
    <citation type="submission" date="2019-04" db="EMBL/GenBank/DDBJ databases">
        <title>Nocardioides xinjiangensis sp. nov.</title>
        <authorList>
            <person name="Liu S."/>
        </authorList>
    </citation>
    <scope>NUCLEOTIDE SEQUENCE [LARGE SCALE GENOMIC DNA]</scope>
    <source>
        <strain evidence="2">18</strain>
    </source>
</reference>
<evidence type="ECO:0000313" key="1">
    <source>
        <dbReference type="EMBL" id="THV33921.1"/>
    </source>
</evidence>
<dbReference type="RefSeq" id="WP_136537176.1">
    <property type="nucleotide sequence ID" value="NZ_STGY01000081.1"/>
</dbReference>
<proteinExistence type="predicted"/>
<comment type="caution">
    <text evidence="1">The sequence shown here is derived from an EMBL/GenBank/DDBJ whole genome shotgun (WGS) entry which is preliminary data.</text>
</comment>
<name>A0A4S8PU73_9ACTN</name>
<protein>
    <submittedName>
        <fullName evidence="1">Uncharacterized protein</fullName>
    </submittedName>
</protein>
<keyword evidence="2" id="KW-1185">Reference proteome</keyword>
<dbReference type="EMBL" id="STGY01000081">
    <property type="protein sequence ID" value="THV33921.1"/>
    <property type="molecule type" value="Genomic_DNA"/>
</dbReference>
<dbReference type="AlphaFoldDB" id="A0A4S8PU73"/>
<gene>
    <name evidence="1" type="ORF">FAB82_24400</name>
</gene>